<feature type="region of interest" description="Disordered" evidence="1">
    <location>
        <begin position="262"/>
        <end position="291"/>
    </location>
</feature>
<accession>A0A1Y1HWV7</accession>
<keyword evidence="3" id="KW-1185">Reference proteome</keyword>
<proteinExistence type="predicted"/>
<feature type="region of interest" description="Disordered" evidence="1">
    <location>
        <begin position="140"/>
        <end position="225"/>
    </location>
</feature>
<gene>
    <name evidence="2" type="ORF">KFL_001360220</name>
</gene>
<dbReference type="AlphaFoldDB" id="A0A1Y1HWV7"/>
<reference evidence="2 3" key="1">
    <citation type="journal article" date="2014" name="Nat. Commun.">
        <title>Klebsormidium flaccidum genome reveals primary factors for plant terrestrial adaptation.</title>
        <authorList>
            <person name="Hori K."/>
            <person name="Maruyama F."/>
            <person name="Fujisawa T."/>
            <person name="Togashi T."/>
            <person name="Yamamoto N."/>
            <person name="Seo M."/>
            <person name="Sato S."/>
            <person name="Yamada T."/>
            <person name="Mori H."/>
            <person name="Tajima N."/>
            <person name="Moriyama T."/>
            <person name="Ikeuchi M."/>
            <person name="Watanabe M."/>
            <person name="Wada H."/>
            <person name="Kobayashi K."/>
            <person name="Saito M."/>
            <person name="Masuda T."/>
            <person name="Sasaki-Sekimoto Y."/>
            <person name="Mashiguchi K."/>
            <person name="Awai K."/>
            <person name="Shimojima M."/>
            <person name="Masuda S."/>
            <person name="Iwai M."/>
            <person name="Nobusawa T."/>
            <person name="Narise T."/>
            <person name="Kondo S."/>
            <person name="Saito H."/>
            <person name="Sato R."/>
            <person name="Murakawa M."/>
            <person name="Ihara Y."/>
            <person name="Oshima-Yamada Y."/>
            <person name="Ohtaka K."/>
            <person name="Satoh M."/>
            <person name="Sonobe K."/>
            <person name="Ishii M."/>
            <person name="Ohtani R."/>
            <person name="Kanamori-Sato M."/>
            <person name="Honoki R."/>
            <person name="Miyazaki D."/>
            <person name="Mochizuki H."/>
            <person name="Umetsu J."/>
            <person name="Higashi K."/>
            <person name="Shibata D."/>
            <person name="Kamiya Y."/>
            <person name="Sato N."/>
            <person name="Nakamura Y."/>
            <person name="Tabata S."/>
            <person name="Ida S."/>
            <person name="Kurokawa K."/>
            <person name="Ohta H."/>
        </authorList>
    </citation>
    <scope>NUCLEOTIDE SEQUENCE [LARGE SCALE GENOMIC DNA]</scope>
    <source>
        <strain evidence="2 3">NIES-2285</strain>
    </source>
</reference>
<dbReference type="EMBL" id="DF237085">
    <property type="protein sequence ID" value="GAQ83125.1"/>
    <property type="molecule type" value="Genomic_DNA"/>
</dbReference>
<name>A0A1Y1HWV7_KLENI</name>
<evidence type="ECO:0000313" key="2">
    <source>
        <dbReference type="EMBL" id="GAQ83125.1"/>
    </source>
</evidence>
<feature type="compositionally biased region" description="Pro residues" evidence="1">
    <location>
        <begin position="159"/>
        <end position="183"/>
    </location>
</feature>
<protein>
    <submittedName>
        <fullName evidence="2">Uncharacterized protein</fullName>
    </submittedName>
</protein>
<feature type="compositionally biased region" description="Basic residues" evidence="1">
    <location>
        <begin position="212"/>
        <end position="225"/>
    </location>
</feature>
<feature type="compositionally biased region" description="Low complexity" evidence="1">
    <location>
        <begin position="149"/>
        <end position="158"/>
    </location>
</feature>
<evidence type="ECO:0000313" key="3">
    <source>
        <dbReference type="Proteomes" id="UP000054558"/>
    </source>
</evidence>
<feature type="region of interest" description="Disordered" evidence="1">
    <location>
        <begin position="305"/>
        <end position="332"/>
    </location>
</feature>
<sequence>MDMLKLRSAREAIEEKRQQCCTNRWADCSAFEEELMATNPKPDKALAAAALGVLQGTRGGGQGGADSPTKVTGGPSAPKPQQPLDPEKKKVKKMKTASNKAFAEFKRDVGSRLTRIEQLLEQQAIMLRYPAPIYPQMVPAPNGAPPAPSSLAPRGQAYPPLPPPARPLPKPSIYPPPSQPPIQPSTSAVSGGADDGDPKRRRLFAGMDLRDHRKVSNKRGGRGTRKTCRKCAAEGIENVLLMGHKCPYGEARAVSGVKEVAGNKRASDGTPLSTIDPIRPRGPMQSMLPPVDTMLAPGAMGLPSAPQGVFGALPPHQQLIPSSQSGTGGKAG</sequence>
<evidence type="ECO:0000256" key="1">
    <source>
        <dbReference type="SAM" id="MobiDB-lite"/>
    </source>
</evidence>
<feature type="region of interest" description="Disordered" evidence="1">
    <location>
        <begin position="55"/>
        <end position="100"/>
    </location>
</feature>
<organism evidence="2 3">
    <name type="scientific">Klebsormidium nitens</name>
    <name type="common">Green alga</name>
    <name type="synonym">Ulothrix nitens</name>
    <dbReference type="NCBI Taxonomy" id="105231"/>
    <lineage>
        <taxon>Eukaryota</taxon>
        <taxon>Viridiplantae</taxon>
        <taxon>Streptophyta</taxon>
        <taxon>Klebsormidiophyceae</taxon>
        <taxon>Klebsormidiales</taxon>
        <taxon>Klebsormidiaceae</taxon>
        <taxon>Klebsormidium</taxon>
    </lineage>
</organism>
<dbReference type="Proteomes" id="UP000054558">
    <property type="component" value="Unassembled WGS sequence"/>
</dbReference>